<reference evidence="2 3" key="1">
    <citation type="submission" date="2018-01" db="EMBL/GenBank/DDBJ databases">
        <title>Species boundaries and ecological features among Paraburkholderia terrae DSMZ17804T, P. hospita DSMZ17164T and P. caribensis DSMZ13236T.</title>
        <authorList>
            <person name="Pratama A.A."/>
        </authorList>
    </citation>
    <scope>NUCLEOTIDE SEQUENCE [LARGE SCALE GENOMIC DNA]</scope>
    <source>
        <strain evidence="2 3">DSM 17804</strain>
    </source>
</reference>
<sequence length="851" mass="91479">MANNHFYSHFDKALRAGATAASGGRLQGQAEVKLVDLNDAANQRTANASYELFGPGDVERLAAGAITRRFPAPFASNAEVTKLALVEFSAVDLPWRYTPQLAGADGLRPWLVLVVGQRSANDIVLRPDGRVTLGLVAQFNHRLGESLKWAHVHEVAGHATVARLLAPSPAGAGNYLDDTEYVACLVPAFTASGDDAWDGTRPVTCALYDWWSFRTGPAGDFRDLARKLHKAALVPKPGGKPFGIAQVSYASRAAPQKTTQLQTAGALRLPRVPGDPPDPADDAPPNDVVQETAALARRIVTPDGRPVVTSPRYDAPFGDANGPDDPVDNGWIAQLRNDPRLRGAAGLGAWNAVEWQDRISAAAALKAGDLAIAAGRIRHVALGVEVSRSLWRRRLPADSPERIAVLMPSLGRLLTTAGRSALDEVAGRTPQLSRALLSSAARRALRPGPARTALSADGRAPFGAVIVAANQCPDDRADPAGIRSTGRDPDAAVKQAIVEAARGDMGLADAVLQHLGSHPGPGAVAAALRALAAGPGGKPDIEAVKRFLGMRAFPEPDLSVLEWDGWMNEHASHEPCRAIDLEAFAGIVSKAIDPTVARPPAVERVLATLPGIEHIGPVEIEPELDLPLWSFVSERAPDWMLPGAGDLLDGDVVALGTNPVFVESYLVGANHQASAELRWRNVPLVTRWSPLRKFWQRKSSVLDIVPIRQWKAADPLGSAALLPPDHPGDEAVVAFRTTLFRRYPSTVVYLYQQENDWAAPALDLALDLNKRVDPSFTGTIGRDLTFFGFPVKPQELLDYWVVLEEPPAGYRFYHAPDPLLPGSEVHSADYAHRRFAVPVRVMIGRLLHDPV</sequence>
<evidence type="ECO:0000313" key="2">
    <source>
        <dbReference type="EMBL" id="AUT64582.1"/>
    </source>
</evidence>
<protein>
    <submittedName>
        <fullName evidence="2">Uncharacterized protein</fullName>
    </submittedName>
</protein>
<dbReference type="KEGG" id="pter:C2L65_33530"/>
<feature type="region of interest" description="Disordered" evidence="1">
    <location>
        <begin position="305"/>
        <end position="326"/>
    </location>
</feature>
<evidence type="ECO:0000256" key="1">
    <source>
        <dbReference type="SAM" id="MobiDB-lite"/>
    </source>
</evidence>
<name>A0A2I8EYW6_9BURK</name>
<accession>A0A2I8EYW6</accession>
<feature type="region of interest" description="Disordered" evidence="1">
    <location>
        <begin position="255"/>
        <end position="286"/>
    </location>
</feature>
<dbReference type="RefSeq" id="WP_042311974.1">
    <property type="nucleotide sequence ID" value="NZ_CP026113.1"/>
</dbReference>
<proteinExistence type="predicted"/>
<dbReference type="AlphaFoldDB" id="A0A2I8EYW6"/>
<gene>
    <name evidence="2" type="ORF">C2L65_33530</name>
</gene>
<dbReference type="OrthoDB" id="9816502at2"/>
<dbReference type="Proteomes" id="UP000243502">
    <property type="component" value="Chromosome 3"/>
</dbReference>
<evidence type="ECO:0000313" key="3">
    <source>
        <dbReference type="Proteomes" id="UP000243502"/>
    </source>
</evidence>
<dbReference type="EMBL" id="CP026113">
    <property type="protein sequence ID" value="AUT64582.1"/>
    <property type="molecule type" value="Genomic_DNA"/>
</dbReference>
<organism evidence="2 3">
    <name type="scientific">Paraburkholderia terrae</name>
    <dbReference type="NCBI Taxonomy" id="311230"/>
    <lineage>
        <taxon>Bacteria</taxon>
        <taxon>Pseudomonadati</taxon>
        <taxon>Pseudomonadota</taxon>
        <taxon>Betaproteobacteria</taxon>
        <taxon>Burkholderiales</taxon>
        <taxon>Burkholderiaceae</taxon>
        <taxon>Paraburkholderia</taxon>
    </lineage>
</organism>